<dbReference type="InterPro" id="IPR008910">
    <property type="entry name" value="MSC_TM_helix"/>
</dbReference>
<dbReference type="Proteomes" id="UP000005938">
    <property type="component" value="Unassembled WGS sequence"/>
</dbReference>
<feature type="transmembrane region" description="Helical" evidence="1">
    <location>
        <begin position="161"/>
        <end position="181"/>
    </location>
</feature>
<evidence type="ECO:0000313" key="2">
    <source>
        <dbReference type="EMBL" id="EID76556.1"/>
    </source>
</evidence>
<keyword evidence="1" id="KW-0812">Transmembrane</keyword>
<dbReference type="EMBL" id="AJJU01000002">
    <property type="protein sequence ID" value="EID76556.1"/>
    <property type="molecule type" value="Genomic_DNA"/>
</dbReference>
<feature type="transmembrane region" description="Helical" evidence="1">
    <location>
        <begin position="27"/>
        <end position="52"/>
    </location>
</feature>
<reference evidence="2 3" key="1">
    <citation type="journal article" date="2012" name="J. Bacteriol.">
        <title>Genome Sequence of the Halotolerant Bacterium Imtechella halotolerans K1T.</title>
        <authorList>
            <person name="Kumar S."/>
            <person name="Vikram S."/>
            <person name="Subramanian S."/>
            <person name="Raghava G.P."/>
            <person name="Pinnaka A.K."/>
        </authorList>
    </citation>
    <scope>NUCLEOTIDE SEQUENCE [LARGE SCALE GENOMIC DNA]</scope>
    <source>
        <strain evidence="2 3">K1</strain>
    </source>
</reference>
<dbReference type="PATRIC" id="fig|946077.3.peg.204"/>
<keyword evidence="3" id="KW-1185">Reference proteome</keyword>
<feature type="transmembrane region" description="Helical" evidence="1">
    <location>
        <begin position="193"/>
        <end position="212"/>
    </location>
</feature>
<evidence type="ECO:0000313" key="3">
    <source>
        <dbReference type="Proteomes" id="UP000005938"/>
    </source>
</evidence>
<proteinExistence type="predicted"/>
<comment type="caution">
    <text evidence="2">The sequence shown here is derived from an EMBL/GenBank/DDBJ whole genome shotgun (WGS) entry which is preliminary data.</text>
</comment>
<dbReference type="Gene3D" id="1.10.287.1260">
    <property type="match status" value="1"/>
</dbReference>
<dbReference type="RefSeq" id="WP_008236487.1">
    <property type="nucleotide sequence ID" value="NZ_AJJU01000002.1"/>
</dbReference>
<dbReference type="Pfam" id="PF05552">
    <property type="entry name" value="MS_channel_1st_1"/>
    <property type="match status" value="1"/>
</dbReference>
<keyword evidence="1" id="KW-0472">Membrane</keyword>
<sequence>MYLLSSHLTQHINLDLFNSLMQNLYEFLPIALGIIVYIMVAWITVRIIVFSLRKILKVTRLEHLSNKLNDNDILRKSGITFNLTPIVTTLAKWFLVTLAIVIGADIFGLSYVSIKAGEVINYFPKIVIAITILAFGFHVASIARKNIGNVLTAFKIAGSKIIGGILFYGIVFITIITSLAQAGIDTSLLTNNFIVLLGAVLFTISLAIGFGAKDIVHKQLLVFYTRKNLSIGQIITIGNTSGKIIAIDHITLTIELDSGDKKMFPIEFISEQEVIIHK</sequence>
<protein>
    <submittedName>
        <fullName evidence="2">TM helix repeat-containing protein</fullName>
    </submittedName>
</protein>
<accession>I0WJJ0</accession>
<feature type="transmembrane region" description="Helical" evidence="1">
    <location>
        <begin position="120"/>
        <end position="140"/>
    </location>
</feature>
<name>I0WJJ0_9FLAO</name>
<feature type="transmembrane region" description="Helical" evidence="1">
    <location>
        <begin position="93"/>
        <end position="114"/>
    </location>
</feature>
<dbReference type="OrthoDB" id="1493289at2"/>
<dbReference type="AlphaFoldDB" id="I0WJJ0"/>
<keyword evidence="1" id="KW-1133">Transmembrane helix</keyword>
<gene>
    <name evidence="2" type="ORF">W5A_00995</name>
</gene>
<dbReference type="eggNOG" id="COG3264">
    <property type="taxonomic scope" value="Bacteria"/>
</dbReference>
<organism evidence="2 3">
    <name type="scientific">Imtechella halotolerans K1</name>
    <dbReference type="NCBI Taxonomy" id="946077"/>
    <lineage>
        <taxon>Bacteria</taxon>
        <taxon>Pseudomonadati</taxon>
        <taxon>Bacteroidota</taxon>
        <taxon>Flavobacteriia</taxon>
        <taxon>Flavobacteriales</taxon>
        <taxon>Flavobacteriaceae</taxon>
        <taxon>Imtechella</taxon>
    </lineage>
</organism>
<evidence type="ECO:0000256" key="1">
    <source>
        <dbReference type="SAM" id="Phobius"/>
    </source>
</evidence>